<evidence type="ECO:0000313" key="1">
    <source>
        <dbReference type="EMBL" id="MBS6535150.1"/>
    </source>
</evidence>
<dbReference type="EMBL" id="JAGZZP010000007">
    <property type="protein sequence ID" value="MBS6535150.1"/>
    <property type="molecule type" value="Genomic_DNA"/>
</dbReference>
<dbReference type="Proteomes" id="UP000748991">
    <property type="component" value="Unassembled WGS sequence"/>
</dbReference>
<protein>
    <submittedName>
        <fullName evidence="1">Uncharacterized protein</fullName>
    </submittedName>
</protein>
<accession>A0A943SNI8</accession>
<dbReference type="Gene3D" id="3.20.20.80">
    <property type="entry name" value="Glycosidases"/>
    <property type="match status" value="1"/>
</dbReference>
<name>A0A943SNI8_9FIRM</name>
<evidence type="ECO:0000313" key="2">
    <source>
        <dbReference type="Proteomes" id="UP000748991"/>
    </source>
</evidence>
<dbReference type="AlphaFoldDB" id="A0A943SNI8"/>
<comment type="caution">
    <text evidence="1">The sequence shown here is derived from an EMBL/GenBank/DDBJ whole genome shotgun (WGS) entry which is preliminary data.</text>
</comment>
<proteinExistence type="predicted"/>
<sequence>MTLEEINNIQNAGLSVFTVYQDGGYYPKYFANDSQGIIDAQIGYIFLF</sequence>
<gene>
    <name evidence="1" type="ORF">KH327_04900</name>
</gene>
<organism evidence="1 2">
    <name type="scientific">Peptoniphilus harei</name>
    <dbReference type="NCBI Taxonomy" id="54005"/>
    <lineage>
        <taxon>Bacteria</taxon>
        <taxon>Bacillati</taxon>
        <taxon>Bacillota</taxon>
        <taxon>Tissierellia</taxon>
        <taxon>Tissierellales</taxon>
        <taxon>Peptoniphilaceae</taxon>
        <taxon>Peptoniphilus</taxon>
    </lineage>
</organism>
<reference evidence="1" key="1">
    <citation type="submission" date="2021-02" db="EMBL/GenBank/DDBJ databases">
        <title>Infant gut strain persistence is associated with maternal origin, phylogeny, and functional potential including surface adhesion and iron acquisition.</title>
        <authorList>
            <person name="Lou Y.C."/>
        </authorList>
    </citation>
    <scope>NUCLEOTIDE SEQUENCE</scope>
    <source>
        <strain evidence="1">L3_060_052G1_dasL3_060_052G1_concoct_1</strain>
    </source>
</reference>